<organism evidence="1 2">
    <name type="scientific">Allacma fusca</name>
    <dbReference type="NCBI Taxonomy" id="39272"/>
    <lineage>
        <taxon>Eukaryota</taxon>
        <taxon>Metazoa</taxon>
        <taxon>Ecdysozoa</taxon>
        <taxon>Arthropoda</taxon>
        <taxon>Hexapoda</taxon>
        <taxon>Collembola</taxon>
        <taxon>Symphypleona</taxon>
        <taxon>Sminthuridae</taxon>
        <taxon>Allacma</taxon>
    </lineage>
</organism>
<name>A0A8J2LDF9_9HEXA</name>
<reference evidence="1" key="1">
    <citation type="submission" date="2021-06" db="EMBL/GenBank/DDBJ databases">
        <authorList>
            <person name="Hodson N. C."/>
            <person name="Mongue J. A."/>
            <person name="Jaron S. K."/>
        </authorList>
    </citation>
    <scope>NUCLEOTIDE SEQUENCE</scope>
</reference>
<protein>
    <submittedName>
        <fullName evidence="1">Uncharacterized protein</fullName>
    </submittedName>
</protein>
<sequence>MGDPGIKSNAEYGYGCMGVWVPNVTTHIDIYSQDMYRSDVPEFLLFPSHSEHPGYHWDGGDIPIAQRKI</sequence>
<gene>
    <name evidence="1" type="ORF">AFUS01_LOCUS42792</name>
</gene>
<dbReference type="EMBL" id="CAJVCH010568753">
    <property type="protein sequence ID" value="CAG7833148.1"/>
    <property type="molecule type" value="Genomic_DNA"/>
</dbReference>
<comment type="caution">
    <text evidence="1">The sequence shown here is derived from an EMBL/GenBank/DDBJ whole genome shotgun (WGS) entry which is preliminary data.</text>
</comment>
<evidence type="ECO:0000313" key="2">
    <source>
        <dbReference type="Proteomes" id="UP000708208"/>
    </source>
</evidence>
<evidence type="ECO:0000313" key="1">
    <source>
        <dbReference type="EMBL" id="CAG7833148.1"/>
    </source>
</evidence>
<accession>A0A8J2LDF9</accession>
<dbReference type="AlphaFoldDB" id="A0A8J2LDF9"/>
<dbReference type="Proteomes" id="UP000708208">
    <property type="component" value="Unassembled WGS sequence"/>
</dbReference>
<proteinExistence type="predicted"/>
<keyword evidence="2" id="KW-1185">Reference proteome</keyword>